<dbReference type="SUPFAM" id="SSF46894">
    <property type="entry name" value="C-terminal effector domain of the bipartite response regulators"/>
    <property type="match status" value="1"/>
</dbReference>
<keyword evidence="4" id="KW-0472">Membrane</keyword>
<dbReference type="PANTHER" id="PTHR44688">
    <property type="entry name" value="DNA-BINDING TRANSCRIPTIONAL ACTIVATOR DEVR_DOSR"/>
    <property type="match status" value="1"/>
</dbReference>
<keyword evidence="1" id="KW-0805">Transcription regulation</keyword>
<dbReference type="InterPro" id="IPR036388">
    <property type="entry name" value="WH-like_DNA-bd_sf"/>
</dbReference>
<dbReference type="GO" id="GO:0003677">
    <property type="term" value="F:DNA binding"/>
    <property type="evidence" value="ECO:0007669"/>
    <property type="project" value="UniProtKB-KW"/>
</dbReference>
<gene>
    <name evidence="6" type="ORF">H8876_03495</name>
</gene>
<accession>A0A923SLB7</accession>
<dbReference type="InterPro" id="IPR000792">
    <property type="entry name" value="Tscrpt_reg_LuxR_C"/>
</dbReference>
<name>A0A923SLB7_9FIRM</name>
<keyword evidence="4" id="KW-1133">Transmembrane helix</keyword>
<evidence type="ECO:0000259" key="5">
    <source>
        <dbReference type="PROSITE" id="PS50043"/>
    </source>
</evidence>
<dbReference type="Proteomes" id="UP000644115">
    <property type="component" value="Unassembled WGS sequence"/>
</dbReference>
<dbReference type="Gene3D" id="1.10.10.10">
    <property type="entry name" value="Winged helix-like DNA-binding domain superfamily/Winged helix DNA-binding domain"/>
    <property type="match status" value="1"/>
</dbReference>
<feature type="transmembrane region" description="Helical" evidence="4">
    <location>
        <begin position="53"/>
        <end position="72"/>
    </location>
</feature>
<evidence type="ECO:0000313" key="7">
    <source>
        <dbReference type="Proteomes" id="UP000644115"/>
    </source>
</evidence>
<evidence type="ECO:0000256" key="3">
    <source>
        <dbReference type="ARBA" id="ARBA00023163"/>
    </source>
</evidence>
<feature type="transmembrane region" description="Helical" evidence="4">
    <location>
        <begin position="92"/>
        <end position="109"/>
    </location>
</feature>
<feature type="domain" description="HTH luxR-type" evidence="5">
    <location>
        <begin position="137"/>
        <end position="202"/>
    </location>
</feature>
<dbReference type="InterPro" id="IPR016032">
    <property type="entry name" value="Sig_transdc_resp-reg_C-effctor"/>
</dbReference>
<sequence length="209" mass="24765">MVLWLVLTFTMSIEQFYAFKWLLLATDIMLIIASITVCVGHIIYASTAGKKEALYYIISVTTMVIWNYISYFWGETSVYWGNSKFIREPLDLTVVLWLGISLVTMFYEYKMDFVPEFFNKEPEEEKHKKNLQERIDEVCVEYKLTPREKEFIELIYSGKSNKEIAEILFLSESTVKTHIYNIFRKMNVKSRVGVIYIVNEENEDELPRH</sequence>
<evidence type="ECO:0000256" key="1">
    <source>
        <dbReference type="ARBA" id="ARBA00023015"/>
    </source>
</evidence>
<keyword evidence="4" id="KW-0812">Transmembrane</keyword>
<dbReference type="PROSITE" id="PS00622">
    <property type="entry name" value="HTH_LUXR_1"/>
    <property type="match status" value="1"/>
</dbReference>
<evidence type="ECO:0000313" key="6">
    <source>
        <dbReference type="EMBL" id="MBC5999063.1"/>
    </source>
</evidence>
<dbReference type="AlphaFoldDB" id="A0A923SLB7"/>
<feature type="transmembrane region" description="Helical" evidence="4">
    <location>
        <begin position="28"/>
        <end position="46"/>
    </location>
</feature>
<keyword evidence="3" id="KW-0804">Transcription</keyword>
<dbReference type="CDD" id="cd06170">
    <property type="entry name" value="LuxR_C_like"/>
    <property type="match status" value="1"/>
</dbReference>
<dbReference type="PANTHER" id="PTHR44688:SF16">
    <property type="entry name" value="DNA-BINDING TRANSCRIPTIONAL ACTIVATOR DEVR_DOSR"/>
    <property type="match status" value="1"/>
</dbReference>
<reference evidence="6" key="1">
    <citation type="submission" date="2020-08" db="EMBL/GenBank/DDBJ databases">
        <authorList>
            <person name="Liu C."/>
            <person name="Sun Q."/>
        </authorList>
    </citation>
    <scope>NUCLEOTIDE SEQUENCE</scope>
    <source>
        <strain evidence="6">BX16</strain>
    </source>
</reference>
<protein>
    <submittedName>
        <fullName evidence="6">Helix-turn-helix transcriptional regulator</fullName>
    </submittedName>
</protein>
<organism evidence="6 7">
    <name type="scientific">Lentihominibacter faecis</name>
    <dbReference type="NCBI Taxonomy" id="2764712"/>
    <lineage>
        <taxon>Bacteria</taxon>
        <taxon>Bacillati</taxon>
        <taxon>Bacillota</taxon>
        <taxon>Clostridia</taxon>
        <taxon>Peptostreptococcales</taxon>
        <taxon>Anaerovoracaceae</taxon>
        <taxon>Lentihominibacter</taxon>
    </lineage>
</organism>
<evidence type="ECO:0000256" key="2">
    <source>
        <dbReference type="ARBA" id="ARBA00023125"/>
    </source>
</evidence>
<comment type="caution">
    <text evidence="6">The sequence shown here is derived from an EMBL/GenBank/DDBJ whole genome shotgun (WGS) entry which is preliminary data.</text>
</comment>
<dbReference type="PROSITE" id="PS50043">
    <property type="entry name" value="HTH_LUXR_2"/>
    <property type="match status" value="1"/>
</dbReference>
<dbReference type="Pfam" id="PF00196">
    <property type="entry name" value="GerE"/>
    <property type="match status" value="1"/>
</dbReference>
<dbReference type="PRINTS" id="PR00038">
    <property type="entry name" value="HTHLUXR"/>
</dbReference>
<keyword evidence="7" id="KW-1185">Reference proteome</keyword>
<evidence type="ECO:0000256" key="4">
    <source>
        <dbReference type="SAM" id="Phobius"/>
    </source>
</evidence>
<dbReference type="SMART" id="SM00421">
    <property type="entry name" value="HTH_LUXR"/>
    <property type="match status" value="1"/>
</dbReference>
<proteinExistence type="predicted"/>
<dbReference type="EMBL" id="JACRWC010000048">
    <property type="protein sequence ID" value="MBC5999063.1"/>
    <property type="molecule type" value="Genomic_DNA"/>
</dbReference>
<dbReference type="GO" id="GO:0006355">
    <property type="term" value="P:regulation of DNA-templated transcription"/>
    <property type="evidence" value="ECO:0007669"/>
    <property type="project" value="InterPro"/>
</dbReference>
<keyword evidence="2" id="KW-0238">DNA-binding</keyword>